<dbReference type="Proteomes" id="UP000092695">
    <property type="component" value="Chromosome"/>
</dbReference>
<protein>
    <submittedName>
        <fullName evidence="3">Uncharacterized protein</fullName>
    </submittedName>
</protein>
<dbReference type="EMBL" id="CP016268">
    <property type="protein sequence ID" value="ANO49904.1"/>
    <property type="molecule type" value="Genomic_DNA"/>
</dbReference>
<keyword evidence="4" id="KW-1185">Reference proteome</keyword>
<gene>
    <name evidence="3" type="ORF">BA177_00545</name>
</gene>
<feature type="region of interest" description="Disordered" evidence="1">
    <location>
        <begin position="54"/>
        <end position="84"/>
    </location>
</feature>
<dbReference type="AlphaFoldDB" id="A0A193LBX9"/>
<sequence>MDTLAERRRSIATALCCGLLVAVPVLATDELPEAELLEYLGSWAETEADWVLLQSGDRAPAEAENADSDPESKDDESQESEHER</sequence>
<keyword evidence="2" id="KW-0732">Signal</keyword>
<dbReference type="KEGG" id="woc:BA177_00545"/>
<feature type="compositionally biased region" description="Acidic residues" evidence="1">
    <location>
        <begin position="64"/>
        <end position="78"/>
    </location>
</feature>
<evidence type="ECO:0000313" key="3">
    <source>
        <dbReference type="EMBL" id="ANO49904.1"/>
    </source>
</evidence>
<evidence type="ECO:0000313" key="4">
    <source>
        <dbReference type="Proteomes" id="UP000092695"/>
    </source>
</evidence>
<reference evidence="3 4" key="1">
    <citation type="submission" date="2016-06" db="EMBL/GenBank/DDBJ databases">
        <title>Complete genome sequence of a deep-branching marine Gamma Proteobacterium Woeseia oceani type strain XK5.</title>
        <authorList>
            <person name="Mu D."/>
            <person name="Du Z."/>
        </authorList>
    </citation>
    <scope>NUCLEOTIDE SEQUENCE [LARGE SCALE GENOMIC DNA]</scope>
    <source>
        <strain evidence="3 4">XK5</strain>
    </source>
</reference>
<organism evidence="3 4">
    <name type="scientific">Woeseia oceani</name>
    <dbReference type="NCBI Taxonomy" id="1548547"/>
    <lineage>
        <taxon>Bacteria</taxon>
        <taxon>Pseudomonadati</taxon>
        <taxon>Pseudomonadota</taxon>
        <taxon>Gammaproteobacteria</taxon>
        <taxon>Woeseiales</taxon>
        <taxon>Woeseiaceae</taxon>
        <taxon>Woeseia</taxon>
    </lineage>
</organism>
<feature type="chain" id="PRO_5008260011" evidence="2">
    <location>
        <begin position="28"/>
        <end position="84"/>
    </location>
</feature>
<proteinExistence type="predicted"/>
<evidence type="ECO:0000256" key="2">
    <source>
        <dbReference type="SAM" id="SignalP"/>
    </source>
</evidence>
<dbReference type="STRING" id="1548547.BA177_00545"/>
<accession>A0A193LBX9</accession>
<evidence type="ECO:0000256" key="1">
    <source>
        <dbReference type="SAM" id="MobiDB-lite"/>
    </source>
</evidence>
<name>A0A193LBX9_9GAMM</name>
<feature type="signal peptide" evidence="2">
    <location>
        <begin position="1"/>
        <end position="27"/>
    </location>
</feature>